<keyword evidence="3" id="KW-1185">Reference proteome</keyword>
<gene>
    <name evidence="2" type="ORF">EWM62_09895</name>
</gene>
<evidence type="ECO:0000313" key="2">
    <source>
        <dbReference type="EMBL" id="RYU90933.1"/>
    </source>
</evidence>
<sequence length="447" mass="50539">MVKSAFHYWQQGRSGNRADQGTYAKFFRIMVAKIKTGRSISGAINYNEHKVKLGKAELISAQGYLKDPANLMFNDKLQRLTDLTNRNERTQVNTLHVSLNFAVNENLEKDALQQIADDYMDGLGFGKQPYLVYQHHDAGHPHLHIVTTNIEPDGKRISFHLLANRASETARKQVELTYNLVKAEDQGKQQTVINKPLQQVNYGKSEIKRSITNVVNEVVKAYKFTSIPELNAVLNQYNISADRGSKDSRMYEKNGLVYWALDAKGNKLGVPIKASSIYGKPTLKALEDRFRLNEVLRKPLKEQVKSKIDKALSSPISKTAFQKQLKEDGIQVIFRQNEEGRLYGITFVDHGSKAVFNGSDLGKPYSAASLINWFKNDEINQGQPLFKKDNIDNQPQQFTDNISASNATGNNGNSLLNILFKEEQQDMAAIGRLQQNKRKKKRKGHSL</sequence>
<organism evidence="2 3">
    <name type="scientific">Mucilaginibacter terrigena</name>
    <dbReference type="NCBI Taxonomy" id="2492395"/>
    <lineage>
        <taxon>Bacteria</taxon>
        <taxon>Pseudomonadati</taxon>
        <taxon>Bacteroidota</taxon>
        <taxon>Sphingobacteriia</taxon>
        <taxon>Sphingobacteriales</taxon>
        <taxon>Sphingobacteriaceae</taxon>
        <taxon>Mucilaginibacter</taxon>
    </lineage>
</organism>
<dbReference type="InterPro" id="IPR005094">
    <property type="entry name" value="Endonuclease_MobA/VirD2"/>
</dbReference>
<protein>
    <recommendedName>
        <fullName evidence="1">MobA/VirD2-like nuclease domain-containing protein</fullName>
    </recommendedName>
</protein>
<dbReference type="Gene3D" id="3.30.930.30">
    <property type="match status" value="1"/>
</dbReference>
<evidence type="ECO:0000259" key="1">
    <source>
        <dbReference type="Pfam" id="PF03432"/>
    </source>
</evidence>
<dbReference type="EMBL" id="SEWG01000003">
    <property type="protein sequence ID" value="RYU90933.1"/>
    <property type="molecule type" value="Genomic_DNA"/>
</dbReference>
<dbReference type="Proteomes" id="UP000293331">
    <property type="component" value="Unassembled WGS sequence"/>
</dbReference>
<evidence type="ECO:0000313" key="3">
    <source>
        <dbReference type="Proteomes" id="UP000293331"/>
    </source>
</evidence>
<feature type="domain" description="MobA/VirD2-like nuclease" evidence="1">
    <location>
        <begin position="46"/>
        <end position="180"/>
    </location>
</feature>
<dbReference type="Pfam" id="PF03432">
    <property type="entry name" value="Relaxase"/>
    <property type="match status" value="1"/>
</dbReference>
<name>A0A4Q5LN91_9SPHI</name>
<accession>A0A4Q5LN91</accession>
<reference evidence="2 3" key="1">
    <citation type="submission" date="2019-02" db="EMBL/GenBank/DDBJ databases">
        <title>Bacterial novel species Mucilaginibacter sp. 17JY9-4 isolated from soil.</title>
        <authorList>
            <person name="Jung H.-Y."/>
        </authorList>
    </citation>
    <scope>NUCLEOTIDE SEQUENCE [LARGE SCALE GENOMIC DNA]</scope>
    <source>
        <strain evidence="2 3">17JY9-4</strain>
    </source>
</reference>
<proteinExistence type="predicted"/>
<dbReference type="OrthoDB" id="915634at2"/>
<dbReference type="AlphaFoldDB" id="A0A4Q5LN91"/>
<comment type="caution">
    <text evidence="2">The sequence shown here is derived from an EMBL/GenBank/DDBJ whole genome shotgun (WGS) entry which is preliminary data.</text>
</comment>